<dbReference type="EMBL" id="CP030918">
    <property type="protein sequence ID" value="AXC51187.1"/>
    <property type="molecule type" value="Genomic_DNA"/>
</dbReference>
<evidence type="ECO:0000313" key="8">
    <source>
        <dbReference type="Proteomes" id="UP000252023"/>
    </source>
</evidence>
<protein>
    <submittedName>
        <fullName evidence="7">LysE family translocator</fullName>
    </submittedName>
</protein>
<keyword evidence="2" id="KW-1003">Cell membrane</keyword>
<evidence type="ECO:0000256" key="1">
    <source>
        <dbReference type="ARBA" id="ARBA00004651"/>
    </source>
</evidence>
<proteinExistence type="predicted"/>
<feature type="transmembrane region" description="Helical" evidence="6">
    <location>
        <begin position="123"/>
        <end position="139"/>
    </location>
</feature>
<evidence type="ECO:0000256" key="5">
    <source>
        <dbReference type="ARBA" id="ARBA00023136"/>
    </source>
</evidence>
<evidence type="ECO:0000256" key="4">
    <source>
        <dbReference type="ARBA" id="ARBA00022989"/>
    </source>
</evidence>
<dbReference type="GO" id="GO:0005886">
    <property type="term" value="C:plasma membrane"/>
    <property type="evidence" value="ECO:0007669"/>
    <property type="project" value="UniProtKB-SubCell"/>
</dbReference>
<dbReference type="Proteomes" id="UP000252023">
    <property type="component" value="Chromosome"/>
</dbReference>
<feature type="transmembrane region" description="Helical" evidence="6">
    <location>
        <begin position="6"/>
        <end position="27"/>
    </location>
</feature>
<dbReference type="InterPro" id="IPR001123">
    <property type="entry name" value="LeuE-type"/>
</dbReference>
<keyword evidence="8" id="KW-1185">Reference proteome</keyword>
<feature type="transmembrane region" description="Helical" evidence="6">
    <location>
        <begin position="39"/>
        <end position="61"/>
    </location>
</feature>
<gene>
    <name evidence="7" type="ORF">DRW48_09240</name>
</gene>
<name>A0A344PP82_9RHOB</name>
<keyword evidence="4 6" id="KW-1133">Transmembrane helix</keyword>
<dbReference type="PANTHER" id="PTHR30086:SF19">
    <property type="entry name" value="THREONINE EFFLUX PROTEIN"/>
    <property type="match status" value="1"/>
</dbReference>
<dbReference type="Pfam" id="PF01810">
    <property type="entry name" value="LysE"/>
    <property type="match status" value="1"/>
</dbReference>
<dbReference type="PANTHER" id="PTHR30086">
    <property type="entry name" value="ARGININE EXPORTER PROTEIN ARGO"/>
    <property type="match status" value="1"/>
</dbReference>
<organism evidence="7 8">
    <name type="scientific">Paracoccus suum</name>
    <dbReference type="NCBI Taxonomy" id="2259340"/>
    <lineage>
        <taxon>Bacteria</taxon>
        <taxon>Pseudomonadati</taxon>
        <taxon>Pseudomonadota</taxon>
        <taxon>Alphaproteobacteria</taxon>
        <taxon>Rhodobacterales</taxon>
        <taxon>Paracoccaceae</taxon>
        <taxon>Paracoccus</taxon>
    </lineage>
</organism>
<keyword evidence="5 6" id="KW-0472">Membrane</keyword>
<dbReference type="GO" id="GO:0015171">
    <property type="term" value="F:amino acid transmembrane transporter activity"/>
    <property type="evidence" value="ECO:0007669"/>
    <property type="project" value="TreeGrafter"/>
</dbReference>
<feature type="transmembrane region" description="Helical" evidence="6">
    <location>
        <begin position="145"/>
        <end position="168"/>
    </location>
</feature>
<comment type="subcellular location">
    <subcellularLocation>
        <location evidence="1">Cell membrane</location>
        <topology evidence="1">Multi-pass membrane protein</topology>
    </subcellularLocation>
</comment>
<dbReference type="AlphaFoldDB" id="A0A344PP82"/>
<keyword evidence="3 6" id="KW-0812">Transmembrane</keyword>
<dbReference type="KEGG" id="pars:DRW48_09240"/>
<sequence length="200" mass="20970">MTVPALAAFVATLSLAILTPGPAIIACTRAAAAMGRQAALRYALGLAFGASLWCLASLFGLSLLFRLVPQLFVVLKVAGGLYLIYVAVKMWRHAHDPLPASAVIGGPGFRAGMALNLSNPKPALFYGAILLSLFPRLHGVAGPALVYAVALACELTFYVAVNALMSTAPVRRRYFALKSTIDRTAGALIGALGLLLIVRH</sequence>
<dbReference type="OrthoDB" id="9804822at2"/>
<feature type="transmembrane region" description="Helical" evidence="6">
    <location>
        <begin position="180"/>
        <end position="198"/>
    </location>
</feature>
<reference evidence="8" key="1">
    <citation type="submission" date="2018-07" db="EMBL/GenBank/DDBJ databases">
        <title>Genome sequencing of Paracoccus sp. SC2-6.</title>
        <authorList>
            <person name="Heo J."/>
            <person name="Kim S.-J."/>
            <person name="Kwon S.-W."/>
        </authorList>
    </citation>
    <scope>NUCLEOTIDE SEQUENCE [LARGE SCALE GENOMIC DNA]</scope>
    <source>
        <strain evidence="8">SC2-6</strain>
    </source>
</reference>
<evidence type="ECO:0000313" key="7">
    <source>
        <dbReference type="EMBL" id="AXC51187.1"/>
    </source>
</evidence>
<evidence type="ECO:0000256" key="2">
    <source>
        <dbReference type="ARBA" id="ARBA00022475"/>
    </source>
</evidence>
<accession>A0A344PP82</accession>
<evidence type="ECO:0000256" key="3">
    <source>
        <dbReference type="ARBA" id="ARBA00022692"/>
    </source>
</evidence>
<feature type="transmembrane region" description="Helical" evidence="6">
    <location>
        <begin position="67"/>
        <end position="88"/>
    </location>
</feature>
<evidence type="ECO:0000256" key="6">
    <source>
        <dbReference type="SAM" id="Phobius"/>
    </source>
</evidence>